<proteinExistence type="predicted"/>
<reference evidence="1" key="1">
    <citation type="journal article" date="2023" name="G3 (Bethesda)">
        <title>Whole genome assembly and annotation of the endangered Caribbean coral Acropora cervicornis.</title>
        <authorList>
            <person name="Selwyn J.D."/>
            <person name="Vollmer S.V."/>
        </authorList>
    </citation>
    <scope>NUCLEOTIDE SEQUENCE</scope>
    <source>
        <strain evidence="1">K2</strain>
    </source>
</reference>
<protein>
    <submittedName>
        <fullName evidence="1">Uncharacterized protein</fullName>
    </submittedName>
</protein>
<dbReference type="AlphaFoldDB" id="A0AAD9PQS8"/>
<keyword evidence="2" id="KW-1185">Reference proteome</keyword>
<accession>A0AAD9PQS8</accession>
<dbReference type="Proteomes" id="UP001249851">
    <property type="component" value="Unassembled WGS sequence"/>
</dbReference>
<evidence type="ECO:0000313" key="1">
    <source>
        <dbReference type="EMBL" id="KAK2547290.1"/>
    </source>
</evidence>
<gene>
    <name evidence="1" type="ORF">P5673_032849</name>
</gene>
<dbReference type="EMBL" id="JARQWQ010000195">
    <property type="protein sequence ID" value="KAK2547290.1"/>
    <property type="molecule type" value="Genomic_DNA"/>
</dbReference>
<evidence type="ECO:0000313" key="2">
    <source>
        <dbReference type="Proteomes" id="UP001249851"/>
    </source>
</evidence>
<comment type="caution">
    <text evidence="1">The sequence shown here is derived from an EMBL/GenBank/DDBJ whole genome shotgun (WGS) entry which is preliminary data.</text>
</comment>
<reference evidence="1" key="2">
    <citation type="journal article" date="2023" name="Science">
        <title>Genomic signatures of disease resistance in endangered staghorn corals.</title>
        <authorList>
            <person name="Vollmer S.V."/>
            <person name="Selwyn J.D."/>
            <person name="Despard B.A."/>
            <person name="Roesel C.L."/>
        </authorList>
    </citation>
    <scope>NUCLEOTIDE SEQUENCE</scope>
    <source>
        <strain evidence="1">K2</strain>
    </source>
</reference>
<sequence length="398" mass="44559">MTDREEVGRLGGVALQRLHLLGLDAMAKPLFYAILLIVSLRETFSFSGKAHFVKLSRKLNIGVNDTQVLLLFPKLEILPGCREVIDFERRTLTLEGDSSPFHEFDLETNIKHLEPGVFAVHAQSSFIIPPCTEIIVPGELDSSCVVTSTALLQPRPELPERYQIMGAAQLVKVSNNTFIPVRLLNPTSQPIHIYRRTKLAEISLVDPEIATYELVRSDLEAEANRDIPTAVDAEPRVPLDVGNVGLTQTQRTRLQALLTRDKKADSTDTRFDTQIHRAAVQMEPRIHRPPNAGRNIVKRSHGIDIDGTEHRLWGCVGIDALTLPCWMNHGFTYHSLHFLPEVLAGQSVNKRVDGGIEQNHRVRNGHNDRAYFVGRIMKEAVQHLDGAPTDCEYSTNNS</sequence>
<name>A0AAD9PQS8_ACRCE</name>
<organism evidence="1 2">
    <name type="scientific">Acropora cervicornis</name>
    <name type="common">Staghorn coral</name>
    <dbReference type="NCBI Taxonomy" id="6130"/>
    <lineage>
        <taxon>Eukaryota</taxon>
        <taxon>Metazoa</taxon>
        <taxon>Cnidaria</taxon>
        <taxon>Anthozoa</taxon>
        <taxon>Hexacorallia</taxon>
        <taxon>Scleractinia</taxon>
        <taxon>Astrocoeniina</taxon>
        <taxon>Acroporidae</taxon>
        <taxon>Acropora</taxon>
    </lineage>
</organism>